<feature type="transmembrane region" description="Helical" evidence="1">
    <location>
        <begin position="7"/>
        <end position="24"/>
    </location>
</feature>
<protein>
    <submittedName>
        <fullName evidence="4">Nodule Cysteine-Rich (NCR) secreted peptide</fullName>
    </submittedName>
</protein>
<sequence>MADIIKFVYVIIIVLFIFFSGKNIDAKNICIDDVHCQKYKCSPGLYPTCINGWCECK</sequence>
<keyword evidence="1" id="KW-1133">Transmembrane helix</keyword>
<reference evidence="4 6" key="2">
    <citation type="journal article" date="2014" name="BMC Genomics">
        <title>An improved genome release (version Mt4.0) for the model legume Medicago truncatula.</title>
        <authorList>
            <person name="Tang H."/>
            <person name="Krishnakumar V."/>
            <person name="Bidwell S."/>
            <person name="Rosen B."/>
            <person name="Chan A."/>
            <person name="Zhou S."/>
            <person name="Gentzbittel L."/>
            <person name="Childs K.L."/>
            <person name="Yandell M."/>
            <person name="Gundlach H."/>
            <person name="Mayer K.F."/>
            <person name="Schwartz D.C."/>
            <person name="Town C.D."/>
        </authorList>
    </citation>
    <scope>GENOME REANNOTATION</scope>
    <source>
        <strain evidence="4">A17</strain>
        <strain evidence="5 6">cv. Jemalong A17</strain>
    </source>
</reference>
<evidence type="ECO:0000313" key="4">
    <source>
        <dbReference type="EMBL" id="KEH21982.1"/>
    </source>
</evidence>
<dbReference type="EnsemblPlants" id="KEH21981">
    <property type="protein sequence ID" value="KEH21981"/>
    <property type="gene ID" value="MTR_7g028790"/>
</dbReference>
<dbReference type="EMBL" id="CM001223">
    <property type="protein sequence ID" value="KEH21982.1"/>
    <property type="molecule type" value="Genomic_DNA"/>
</dbReference>
<evidence type="ECO:0000256" key="1">
    <source>
        <dbReference type="SAM" id="Phobius"/>
    </source>
</evidence>
<dbReference type="EnsemblPlants" id="KEH21982">
    <property type="protein sequence ID" value="KEH21982"/>
    <property type="gene ID" value="MTR_7g028800"/>
</dbReference>
<dbReference type="Proteomes" id="UP000002051">
    <property type="component" value="Unassembled WGS sequence"/>
</dbReference>
<name>A0A072TX27_MEDTR</name>
<dbReference type="HOGENOM" id="CLU_181053_0_2_1"/>
<feature type="domain" description="Late nodulin" evidence="2">
    <location>
        <begin position="1"/>
        <end position="55"/>
    </location>
</feature>
<dbReference type="EMBL" id="CM001223">
    <property type="protein sequence ID" value="KEH21981.1"/>
    <property type="molecule type" value="Genomic_DNA"/>
</dbReference>
<keyword evidence="1" id="KW-0472">Membrane</keyword>
<reference evidence="5" key="3">
    <citation type="submission" date="2015-04" db="UniProtKB">
        <authorList>
            <consortium name="EnsemblPlants"/>
        </authorList>
    </citation>
    <scope>IDENTIFICATION</scope>
    <source>
        <strain evidence="5">cv. Jemalong A17</strain>
    </source>
</reference>
<evidence type="ECO:0000259" key="2">
    <source>
        <dbReference type="Pfam" id="PF07127"/>
    </source>
</evidence>
<evidence type="ECO:0000313" key="3">
    <source>
        <dbReference type="EMBL" id="KEH21981.1"/>
    </source>
</evidence>
<dbReference type="Pfam" id="PF07127">
    <property type="entry name" value="Nodulin_late"/>
    <property type="match status" value="1"/>
</dbReference>
<dbReference type="AlphaFoldDB" id="A0A072TX27"/>
<proteinExistence type="predicted"/>
<evidence type="ECO:0000313" key="6">
    <source>
        <dbReference type="Proteomes" id="UP000002051"/>
    </source>
</evidence>
<dbReference type="InterPro" id="IPR009810">
    <property type="entry name" value="Nodulin_late_dom"/>
</dbReference>
<organism evidence="4 6">
    <name type="scientific">Medicago truncatula</name>
    <name type="common">Barrel medic</name>
    <name type="synonym">Medicago tribuloides</name>
    <dbReference type="NCBI Taxonomy" id="3880"/>
    <lineage>
        <taxon>Eukaryota</taxon>
        <taxon>Viridiplantae</taxon>
        <taxon>Streptophyta</taxon>
        <taxon>Embryophyta</taxon>
        <taxon>Tracheophyta</taxon>
        <taxon>Spermatophyta</taxon>
        <taxon>Magnoliopsida</taxon>
        <taxon>eudicotyledons</taxon>
        <taxon>Gunneridae</taxon>
        <taxon>Pentapetalae</taxon>
        <taxon>rosids</taxon>
        <taxon>fabids</taxon>
        <taxon>Fabales</taxon>
        <taxon>Fabaceae</taxon>
        <taxon>Papilionoideae</taxon>
        <taxon>50 kb inversion clade</taxon>
        <taxon>NPAAA clade</taxon>
        <taxon>Hologalegina</taxon>
        <taxon>IRL clade</taxon>
        <taxon>Trifolieae</taxon>
        <taxon>Medicago</taxon>
    </lineage>
</organism>
<keyword evidence="1" id="KW-0812">Transmembrane</keyword>
<gene>
    <name evidence="3" type="ordered locus">MTR_7g028790</name>
    <name evidence="4" type="ordered locus">MTR_7g028800</name>
</gene>
<evidence type="ECO:0000313" key="5">
    <source>
        <dbReference type="EnsemblPlants" id="KEH21981"/>
    </source>
</evidence>
<keyword evidence="6" id="KW-1185">Reference proteome</keyword>
<dbReference type="GO" id="GO:0046872">
    <property type="term" value="F:metal ion binding"/>
    <property type="evidence" value="ECO:0007669"/>
    <property type="project" value="InterPro"/>
</dbReference>
<accession>A0A072TX27</accession>
<reference evidence="4 6" key="1">
    <citation type="journal article" date="2011" name="Nature">
        <title>The Medicago genome provides insight into the evolution of rhizobial symbioses.</title>
        <authorList>
            <person name="Young N.D."/>
            <person name="Debelle F."/>
            <person name="Oldroyd G.E."/>
            <person name="Geurts R."/>
            <person name="Cannon S.B."/>
            <person name="Udvardi M.K."/>
            <person name="Benedito V.A."/>
            <person name="Mayer K.F."/>
            <person name="Gouzy J."/>
            <person name="Schoof H."/>
            <person name="Van de Peer Y."/>
            <person name="Proost S."/>
            <person name="Cook D.R."/>
            <person name="Meyers B.C."/>
            <person name="Spannagl M."/>
            <person name="Cheung F."/>
            <person name="De Mita S."/>
            <person name="Krishnakumar V."/>
            <person name="Gundlach H."/>
            <person name="Zhou S."/>
            <person name="Mudge J."/>
            <person name="Bharti A.K."/>
            <person name="Murray J.D."/>
            <person name="Naoumkina M.A."/>
            <person name="Rosen B."/>
            <person name="Silverstein K.A."/>
            <person name="Tang H."/>
            <person name="Rombauts S."/>
            <person name="Zhao P.X."/>
            <person name="Zhou P."/>
            <person name="Barbe V."/>
            <person name="Bardou P."/>
            <person name="Bechner M."/>
            <person name="Bellec A."/>
            <person name="Berger A."/>
            <person name="Berges H."/>
            <person name="Bidwell S."/>
            <person name="Bisseling T."/>
            <person name="Choisne N."/>
            <person name="Couloux A."/>
            <person name="Denny R."/>
            <person name="Deshpande S."/>
            <person name="Dai X."/>
            <person name="Doyle J.J."/>
            <person name="Dudez A.M."/>
            <person name="Farmer A.D."/>
            <person name="Fouteau S."/>
            <person name="Franken C."/>
            <person name="Gibelin C."/>
            <person name="Gish J."/>
            <person name="Goldstein S."/>
            <person name="Gonzalez A.J."/>
            <person name="Green P.J."/>
            <person name="Hallab A."/>
            <person name="Hartog M."/>
            <person name="Hua A."/>
            <person name="Humphray S.J."/>
            <person name="Jeong D.H."/>
            <person name="Jing Y."/>
            <person name="Jocker A."/>
            <person name="Kenton S.M."/>
            <person name="Kim D.J."/>
            <person name="Klee K."/>
            <person name="Lai H."/>
            <person name="Lang C."/>
            <person name="Lin S."/>
            <person name="Macmil S.L."/>
            <person name="Magdelenat G."/>
            <person name="Matthews L."/>
            <person name="McCorrison J."/>
            <person name="Monaghan E.L."/>
            <person name="Mun J.H."/>
            <person name="Najar F.Z."/>
            <person name="Nicholson C."/>
            <person name="Noirot C."/>
            <person name="O'Bleness M."/>
            <person name="Paule C.R."/>
            <person name="Poulain J."/>
            <person name="Prion F."/>
            <person name="Qin B."/>
            <person name="Qu C."/>
            <person name="Retzel E.F."/>
            <person name="Riddle C."/>
            <person name="Sallet E."/>
            <person name="Samain S."/>
            <person name="Samson N."/>
            <person name="Sanders I."/>
            <person name="Saurat O."/>
            <person name="Scarpelli C."/>
            <person name="Schiex T."/>
            <person name="Segurens B."/>
            <person name="Severin A.J."/>
            <person name="Sherrier D.J."/>
            <person name="Shi R."/>
            <person name="Sims S."/>
            <person name="Singer S.R."/>
            <person name="Sinharoy S."/>
            <person name="Sterck L."/>
            <person name="Viollet A."/>
            <person name="Wang B.B."/>
            <person name="Wang K."/>
            <person name="Wang M."/>
            <person name="Wang X."/>
            <person name="Warfsmann J."/>
            <person name="Weissenbach J."/>
            <person name="White D.D."/>
            <person name="White J.D."/>
            <person name="Wiley G.B."/>
            <person name="Wincker P."/>
            <person name="Xing Y."/>
            <person name="Yang L."/>
            <person name="Yao Z."/>
            <person name="Ying F."/>
            <person name="Zhai J."/>
            <person name="Zhou L."/>
            <person name="Zuber A."/>
            <person name="Denarie J."/>
            <person name="Dixon R.A."/>
            <person name="May G.D."/>
            <person name="Schwartz D.C."/>
            <person name="Rogers J."/>
            <person name="Quetier F."/>
            <person name="Town C.D."/>
            <person name="Roe B.A."/>
        </authorList>
    </citation>
    <scope>NUCLEOTIDE SEQUENCE [LARGE SCALE GENOMIC DNA]</scope>
    <source>
        <strain evidence="4">A17</strain>
        <strain evidence="5 6">cv. Jemalong A17</strain>
    </source>
</reference>